<dbReference type="GO" id="GO:0017004">
    <property type="term" value="P:cytochrome complex assembly"/>
    <property type="evidence" value="ECO:0007669"/>
    <property type="project" value="UniProtKB-KW"/>
</dbReference>
<evidence type="ECO:0000313" key="16">
    <source>
        <dbReference type="Proteomes" id="UP000245461"/>
    </source>
</evidence>
<evidence type="ECO:0000256" key="6">
    <source>
        <dbReference type="ARBA" id="ARBA00022748"/>
    </source>
</evidence>
<dbReference type="InterPro" id="IPR012340">
    <property type="entry name" value="NA-bd_OB-fold"/>
</dbReference>
<accession>A0A317E4I7</accession>
<evidence type="ECO:0000256" key="13">
    <source>
        <dbReference type="PIRSR" id="PIRSR604329-50"/>
    </source>
</evidence>
<feature type="topological domain" description="Cytoplasmic" evidence="12">
    <location>
        <begin position="1"/>
        <end position="8"/>
    </location>
</feature>
<dbReference type="FunFam" id="2.40.50.140:FF:000104">
    <property type="entry name" value="Cytochrome c-type biogenesis protein CcmE"/>
    <property type="match status" value="1"/>
</dbReference>
<evidence type="ECO:0000256" key="11">
    <source>
        <dbReference type="ARBA" id="ARBA00056663"/>
    </source>
</evidence>
<dbReference type="Proteomes" id="UP000245461">
    <property type="component" value="Unassembled WGS sequence"/>
</dbReference>
<evidence type="ECO:0000256" key="12">
    <source>
        <dbReference type="HAMAP-Rule" id="MF_01959"/>
    </source>
</evidence>
<dbReference type="GO" id="GO:0020037">
    <property type="term" value="F:heme binding"/>
    <property type="evidence" value="ECO:0007669"/>
    <property type="project" value="InterPro"/>
</dbReference>
<dbReference type="HAMAP" id="MF_01959">
    <property type="entry name" value="CcmE"/>
    <property type="match status" value="1"/>
</dbReference>
<evidence type="ECO:0000256" key="10">
    <source>
        <dbReference type="ARBA" id="ARBA00023136"/>
    </source>
</evidence>
<dbReference type="GO" id="GO:0017003">
    <property type="term" value="P:protein-heme linkage"/>
    <property type="evidence" value="ECO:0007669"/>
    <property type="project" value="UniProtKB-UniRule"/>
</dbReference>
<gene>
    <name evidence="12" type="primary">ccmE</name>
    <name evidence="12" type="synonym">cycJ</name>
    <name evidence="15" type="ORF">DKG74_15005</name>
</gene>
<keyword evidence="5 12" id="KW-0479">Metal-binding</keyword>
<proteinExistence type="inferred from homology"/>
<dbReference type="EMBL" id="QGLE01000009">
    <property type="protein sequence ID" value="PWR20313.1"/>
    <property type="molecule type" value="Genomic_DNA"/>
</dbReference>
<name>A0A317E4I7_9PROT</name>
<dbReference type="InterPro" id="IPR036127">
    <property type="entry name" value="CcmE-like_sf"/>
</dbReference>
<feature type="region of interest" description="Disordered" evidence="14">
    <location>
        <begin position="140"/>
        <end position="163"/>
    </location>
</feature>
<keyword evidence="2 12" id="KW-1003">Cell membrane</keyword>
<evidence type="ECO:0000256" key="2">
    <source>
        <dbReference type="ARBA" id="ARBA00022475"/>
    </source>
</evidence>
<dbReference type="AlphaFoldDB" id="A0A317E4I7"/>
<dbReference type="GO" id="GO:0005886">
    <property type="term" value="C:plasma membrane"/>
    <property type="evidence" value="ECO:0007669"/>
    <property type="project" value="UniProtKB-SubCell"/>
</dbReference>
<dbReference type="SUPFAM" id="SSF82093">
    <property type="entry name" value="Heme chaperone CcmE"/>
    <property type="match status" value="1"/>
</dbReference>
<dbReference type="InterPro" id="IPR004329">
    <property type="entry name" value="CcmE"/>
</dbReference>
<evidence type="ECO:0000256" key="3">
    <source>
        <dbReference type="ARBA" id="ARBA00022617"/>
    </source>
</evidence>
<dbReference type="PANTHER" id="PTHR34128">
    <property type="entry name" value="CYTOCHROME C-TYPE BIOGENESIS PROTEIN CCME HOMOLOG, MITOCHONDRIAL"/>
    <property type="match status" value="1"/>
</dbReference>
<keyword evidence="3 12" id="KW-0349">Heme</keyword>
<dbReference type="GO" id="GO:0046872">
    <property type="term" value="F:metal ion binding"/>
    <property type="evidence" value="ECO:0007669"/>
    <property type="project" value="UniProtKB-KW"/>
</dbReference>
<evidence type="ECO:0000256" key="9">
    <source>
        <dbReference type="ARBA" id="ARBA00023004"/>
    </source>
</evidence>
<dbReference type="NCBIfam" id="NF009729">
    <property type="entry name" value="PRK13254.1-3"/>
    <property type="match status" value="1"/>
</dbReference>
<keyword evidence="7 12" id="KW-0735">Signal-anchor</keyword>
<protein>
    <recommendedName>
        <fullName evidence="12">Cytochrome c-type biogenesis protein CcmE</fullName>
    </recommendedName>
    <alternativeName>
        <fullName evidence="12">Cytochrome c maturation protein E</fullName>
    </alternativeName>
    <alternativeName>
        <fullName evidence="12">Heme chaperone CcmE</fullName>
    </alternativeName>
</protein>
<keyword evidence="10 12" id="KW-0472">Membrane</keyword>
<keyword evidence="9 12" id="KW-0408">Iron</keyword>
<dbReference type="OrthoDB" id="9793584at2"/>
<sequence length="163" mass="17337">MTPRKRRRLTIAIAGLACLGAAAGLILYSLGDQLVFFLSPTEVVAKAPPPSQRIRIGGLVEQGTVKRSEDGKTVEFRVTDLTTSVPVTYHGILPALFREGQGVVAEGNRQQDGSVLAAEVLAKHDETYMPKEVVEALKASGRWKEGDPLPAGPHPGTEGGKTP</sequence>
<keyword evidence="4 12" id="KW-0812">Transmembrane</keyword>
<evidence type="ECO:0000256" key="5">
    <source>
        <dbReference type="ARBA" id="ARBA00022723"/>
    </source>
</evidence>
<keyword evidence="16" id="KW-1185">Reference proteome</keyword>
<keyword evidence="6 12" id="KW-0201">Cytochrome c-type biogenesis</keyword>
<feature type="binding site" description="axial binding residue" evidence="12 13">
    <location>
        <position position="128"/>
    </location>
    <ligand>
        <name>heme</name>
        <dbReference type="ChEBI" id="CHEBI:30413"/>
    </ligand>
    <ligandPart>
        <name>Fe</name>
        <dbReference type="ChEBI" id="CHEBI:18248"/>
    </ligandPart>
</feature>
<dbReference type="Pfam" id="PF03100">
    <property type="entry name" value="CcmE"/>
    <property type="match status" value="1"/>
</dbReference>
<organism evidence="15 16">
    <name type="scientific">Zavarzinia aquatilis</name>
    <dbReference type="NCBI Taxonomy" id="2211142"/>
    <lineage>
        <taxon>Bacteria</taxon>
        <taxon>Pseudomonadati</taxon>
        <taxon>Pseudomonadota</taxon>
        <taxon>Alphaproteobacteria</taxon>
        <taxon>Rhodospirillales</taxon>
        <taxon>Zavarziniaceae</taxon>
        <taxon>Zavarzinia</taxon>
    </lineage>
</organism>
<comment type="caution">
    <text evidence="15">The sequence shown here is derived from an EMBL/GenBank/DDBJ whole genome shotgun (WGS) entry which is preliminary data.</text>
</comment>
<evidence type="ECO:0000313" key="15">
    <source>
        <dbReference type="EMBL" id="PWR20313.1"/>
    </source>
</evidence>
<evidence type="ECO:0000256" key="1">
    <source>
        <dbReference type="ARBA" id="ARBA00004533"/>
    </source>
</evidence>
<feature type="binding site" description="covalent" evidence="12 13">
    <location>
        <position position="124"/>
    </location>
    <ligand>
        <name>heme</name>
        <dbReference type="ChEBI" id="CHEBI:30413"/>
    </ligand>
</feature>
<feature type="topological domain" description="Extracellular" evidence="12">
    <location>
        <begin position="30"/>
        <end position="163"/>
    </location>
</feature>
<keyword evidence="8 12" id="KW-1133">Transmembrane helix</keyword>
<evidence type="ECO:0000256" key="4">
    <source>
        <dbReference type="ARBA" id="ARBA00022692"/>
    </source>
</evidence>
<evidence type="ECO:0000256" key="14">
    <source>
        <dbReference type="SAM" id="MobiDB-lite"/>
    </source>
</evidence>
<reference evidence="15 16" key="1">
    <citation type="submission" date="2018-05" db="EMBL/GenBank/DDBJ databases">
        <title>Zavarzinia sp. HR-AS.</title>
        <authorList>
            <person name="Lee Y."/>
            <person name="Jeon C.O."/>
        </authorList>
    </citation>
    <scope>NUCLEOTIDE SEQUENCE [LARGE SCALE GENOMIC DNA]</scope>
    <source>
        <strain evidence="15 16">HR-AS</strain>
    </source>
</reference>
<evidence type="ECO:0000256" key="8">
    <source>
        <dbReference type="ARBA" id="ARBA00022989"/>
    </source>
</evidence>
<comment type="subcellular location">
    <subcellularLocation>
        <location evidence="1">Cell inner membrane</location>
    </subcellularLocation>
    <subcellularLocation>
        <location evidence="12">Cell membrane</location>
        <topology evidence="12">Single-pass type II membrane protein</topology>
    </subcellularLocation>
</comment>
<dbReference type="NCBIfam" id="NF009731">
    <property type="entry name" value="PRK13254.1-5"/>
    <property type="match status" value="1"/>
</dbReference>
<dbReference type="NCBIfam" id="NF009727">
    <property type="entry name" value="PRK13254.1-1"/>
    <property type="match status" value="1"/>
</dbReference>
<comment type="function">
    <text evidence="11 12">Heme chaperone required for the biogenesis of c-type cytochromes. Transiently binds heme delivered by CcmC and transfers the heme to apo-cytochromes in a process facilitated by CcmF and CcmH.</text>
</comment>
<comment type="similarity">
    <text evidence="12">Belongs to the CcmE/CycJ family.</text>
</comment>
<dbReference type="RefSeq" id="WP_109906987.1">
    <property type="nucleotide sequence ID" value="NZ_QGLE01000009.1"/>
</dbReference>
<dbReference type="PANTHER" id="PTHR34128:SF2">
    <property type="entry name" value="CYTOCHROME C-TYPE BIOGENESIS PROTEIN CCME HOMOLOG, MITOCHONDRIAL"/>
    <property type="match status" value="1"/>
</dbReference>
<dbReference type="Gene3D" id="2.40.50.140">
    <property type="entry name" value="Nucleic acid-binding proteins"/>
    <property type="match status" value="1"/>
</dbReference>
<evidence type="ECO:0000256" key="7">
    <source>
        <dbReference type="ARBA" id="ARBA00022968"/>
    </source>
</evidence>